<feature type="region of interest" description="Disordered" evidence="1">
    <location>
        <begin position="1"/>
        <end position="30"/>
    </location>
</feature>
<reference evidence="2" key="1">
    <citation type="submission" date="2023-10" db="EMBL/GenBank/DDBJ databases">
        <authorList>
            <person name="Chen Y."/>
            <person name="Shah S."/>
            <person name="Dougan E. K."/>
            <person name="Thang M."/>
            <person name="Chan C."/>
        </authorList>
    </citation>
    <scope>NUCLEOTIDE SEQUENCE [LARGE SCALE GENOMIC DNA]</scope>
</reference>
<gene>
    <name evidence="2" type="ORF">PCOR1329_LOCUS54394</name>
</gene>
<evidence type="ECO:0000313" key="3">
    <source>
        <dbReference type="Proteomes" id="UP001189429"/>
    </source>
</evidence>
<dbReference type="EMBL" id="CAUYUJ010016647">
    <property type="protein sequence ID" value="CAK0867464.1"/>
    <property type="molecule type" value="Genomic_DNA"/>
</dbReference>
<evidence type="ECO:0000313" key="2">
    <source>
        <dbReference type="EMBL" id="CAK0867464.1"/>
    </source>
</evidence>
<feature type="compositionally biased region" description="Basic and acidic residues" evidence="1">
    <location>
        <begin position="1"/>
        <end position="23"/>
    </location>
</feature>
<accession>A0ABN9V6E4</accession>
<proteinExistence type="predicted"/>
<protein>
    <submittedName>
        <fullName evidence="2">Uncharacterized protein</fullName>
    </submittedName>
</protein>
<name>A0ABN9V6E4_9DINO</name>
<comment type="caution">
    <text evidence="2">The sequence shown here is derived from an EMBL/GenBank/DDBJ whole genome shotgun (WGS) entry which is preliminary data.</text>
</comment>
<feature type="region of interest" description="Disordered" evidence="1">
    <location>
        <begin position="66"/>
        <end position="94"/>
    </location>
</feature>
<organism evidence="2 3">
    <name type="scientific">Prorocentrum cordatum</name>
    <dbReference type="NCBI Taxonomy" id="2364126"/>
    <lineage>
        <taxon>Eukaryota</taxon>
        <taxon>Sar</taxon>
        <taxon>Alveolata</taxon>
        <taxon>Dinophyceae</taxon>
        <taxon>Prorocentrales</taxon>
        <taxon>Prorocentraceae</taxon>
        <taxon>Prorocentrum</taxon>
    </lineage>
</organism>
<sequence length="252" mass="28332">MDEMRSKLDEKQKERQKLQHEADAATQESSKHSLYFGQILMSVENIHIRCKEQGKGIQHNVTHIEDEAGGPLQGGGARGADPQQEEPEDSFRRKKDEACRQLKIILNYLKDFKDITDQLKKGSKALDPLKQRQAMLSEAPTFSGEDVKFITGEPLWLWTFRLHTQGSAWFQYGAQAYGVAPSVVIRTQSAIWAVLGGPKEGSCVTTYLALKLGQSMPAVELVLRHFVSFSELTAAWKNIHASRRAWKLNPAV</sequence>
<dbReference type="Proteomes" id="UP001189429">
    <property type="component" value="Unassembled WGS sequence"/>
</dbReference>
<keyword evidence="3" id="KW-1185">Reference proteome</keyword>
<evidence type="ECO:0000256" key="1">
    <source>
        <dbReference type="SAM" id="MobiDB-lite"/>
    </source>
</evidence>